<sequence length="371" mass="40449">MEVKKKKAIANYWTSIVNKTIHWFLRGDQALVPYTNGIDSFSQRAGSDIGMACGNGSGEAQYAGMYPGMLPPHFRGGSLPLPHMMPAHSLMRPPLFVPFPPPSPSPSHLLPPMHRLMPVMGAPPPPNFGMPPHLPPGIYPLPPPHFAVLPPRFIAPYGPMPPPIGRPRTPPDGPIITGPESVYGTLPRRPAYEEPIYMPGSAPYMPPQASYQPGNYLTDQYDAYYDSLKMQRSPRHNNKESAGAESQTSSRRAAIALENDESSQFWDSYEASIYRKPHLNEKAFSATARSMTTATAVVTANHNHSGTSSINHQSTTTAVGLGSSAVRETVDIVARSETPPADYDTAFSEMHISSNANSSKQQQQCATDVIY</sequence>
<dbReference type="EMBL" id="UYRX01000027">
    <property type="protein sequence ID" value="VDK69886.1"/>
    <property type="molecule type" value="Genomic_DNA"/>
</dbReference>
<gene>
    <name evidence="1" type="ORF">NLS_LOCUS916</name>
</gene>
<dbReference type="Proteomes" id="UP000277928">
    <property type="component" value="Unassembled WGS sequence"/>
</dbReference>
<dbReference type="STRING" id="42156.A0A3P6S6E8"/>
<keyword evidence="2" id="KW-1185">Reference proteome</keyword>
<dbReference type="OrthoDB" id="10007483at2759"/>
<accession>A0A3P6S6E8</accession>
<reference evidence="1 2" key="1">
    <citation type="submission" date="2018-08" db="EMBL/GenBank/DDBJ databases">
        <authorList>
            <person name="Laetsch R D."/>
            <person name="Stevens L."/>
            <person name="Kumar S."/>
            <person name="Blaxter L. M."/>
        </authorList>
    </citation>
    <scope>NUCLEOTIDE SEQUENCE [LARGE SCALE GENOMIC DNA]</scope>
</reference>
<proteinExistence type="predicted"/>
<dbReference type="AlphaFoldDB" id="A0A3P6S6E8"/>
<evidence type="ECO:0000313" key="1">
    <source>
        <dbReference type="EMBL" id="VDK69886.1"/>
    </source>
</evidence>
<name>A0A3P6S6E8_LITSI</name>
<protein>
    <submittedName>
        <fullName evidence="1">Uncharacterized protein</fullName>
    </submittedName>
</protein>
<dbReference type="OMA" id="DHYDAYY"/>
<organism evidence="1 2">
    <name type="scientific">Litomosoides sigmodontis</name>
    <name type="common">Filarial nematode worm</name>
    <dbReference type="NCBI Taxonomy" id="42156"/>
    <lineage>
        <taxon>Eukaryota</taxon>
        <taxon>Metazoa</taxon>
        <taxon>Ecdysozoa</taxon>
        <taxon>Nematoda</taxon>
        <taxon>Chromadorea</taxon>
        <taxon>Rhabditida</taxon>
        <taxon>Spirurina</taxon>
        <taxon>Spiruromorpha</taxon>
        <taxon>Filarioidea</taxon>
        <taxon>Onchocercidae</taxon>
        <taxon>Litomosoides</taxon>
    </lineage>
</organism>
<evidence type="ECO:0000313" key="2">
    <source>
        <dbReference type="Proteomes" id="UP000277928"/>
    </source>
</evidence>